<gene>
    <name evidence="2" type="ORF">RMCB_2533</name>
</gene>
<evidence type="ECO:0000313" key="2">
    <source>
        <dbReference type="EMBL" id="GAS88437.1"/>
    </source>
</evidence>
<evidence type="ECO:0000313" key="3">
    <source>
        <dbReference type="Proteomes" id="UP000069620"/>
    </source>
</evidence>
<dbReference type="OrthoDB" id="4628335at2"/>
<sequence length="185" mass="20086">MRRRTNWWLVALISAAVVLSCVGLTLVIGFVVFFVSFADDDNVGPHALDAKAAAKAMHDRRIGIPDGFTFEAMTVQRVFSGADGYIGRYAVPDPFDDAEHALAQANPDFPALRRATCADEIVHHDFAELEGFHCDAGTELAVSTRSLDGEDVLTDNYSGTPPDAETVLLARNGDHVQLFVLSRGH</sequence>
<organism evidence="2 3">
    <name type="scientific">Mycolicibacterium brisbanense</name>
    <dbReference type="NCBI Taxonomy" id="146020"/>
    <lineage>
        <taxon>Bacteria</taxon>
        <taxon>Bacillati</taxon>
        <taxon>Actinomycetota</taxon>
        <taxon>Actinomycetes</taxon>
        <taxon>Mycobacteriales</taxon>
        <taxon>Mycobacteriaceae</taxon>
        <taxon>Mycolicibacterium</taxon>
    </lineage>
</organism>
<proteinExistence type="predicted"/>
<accession>A0A100VYM2</accession>
<keyword evidence="1" id="KW-0812">Transmembrane</keyword>
<evidence type="ECO:0000256" key="1">
    <source>
        <dbReference type="SAM" id="Phobius"/>
    </source>
</evidence>
<comment type="caution">
    <text evidence="2">The sequence shown here is derived from an EMBL/GenBank/DDBJ whole genome shotgun (WGS) entry which is preliminary data.</text>
</comment>
<protein>
    <submittedName>
        <fullName evidence="2">Cadherin</fullName>
    </submittedName>
</protein>
<keyword evidence="3" id="KW-1185">Reference proteome</keyword>
<keyword evidence="1" id="KW-1133">Transmembrane helix</keyword>
<dbReference type="EMBL" id="BCSX01000024">
    <property type="protein sequence ID" value="GAS88437.1"/>
    <property type="molecule type" value="Genomic_DNA"/>
</dbReference>
<keyword evidence="1" id="KW-0472">Membrane</keyword>
<feature type="transmembrane region" description="Helical" evidence="1">
    <location>
        <begin position="7"/>
        <end position="35"/>
    </location>
</feature>
<dbReference type="Proteomes" id="UP000069620">
    <property type="component" value="Unassembled WGS sequence"/>
</dbReference>
<dbReference type="PROSITE" id="PS51257">
    <property type="entry name" value="PROKAR_LIPOPROTEIN"/>
    <property type="match status" value="1"/>
</dbReference>
<dbReference type="STRING" id="146020.RMCB_2533"/>
<dbReference type="RefSeq" id="WP_062829068.1">
    <property type="nucleotide sequence ID" value="NZ_BCSX01000024.1"/>
</dbReference>
<reference evidence="3" key="2">
    <citation type="submission" date="2016-02" db="EMBL/GenBank/DDBJ databases">
        <title>Draft genome sequence of five rapidly growing Mycobacterium species.</title>
        <authorList>
            <person name="Katahira K."/>
            <person name="Gotou Y."/>
            <person name="Iida K."/>
            <person name="Ogura Y."/>
            <person name="Hayashi T."/>
        </authorList>
    </citation>
    <scope>NUCLEOTIDE SEQUENCE [LARGE SCALE GENOMIC DNA]</scope>
    <source>
        <strain evidence="3">JCM15654</strain>
    </source>
</reference>
<name>A0A100VYM2_9MYCO</name>
<reference evidence="3" key="1">
    <citation type="journal article" date="2016" name="Genome Announc.">
        <title>Draft Genome Sequences of Five Rapidly Growing Mycobacterium Species, M. thermoresistibile, M. fortuitum subsp. acetamidolyticum, M. canariasense, M. brisbanense, and M. novocastrense.</title>
        <authorList>
            <person name="Katahira K."/>
            <person name="Ogura Y."/>
            <person name="Gotoh Y."/>
            <person name="Hayashi T."/>
        </authorList>
    </citation>
    <scope>NUCLEOTIDE SEQUENCE [LARGE SCALE GENOMIC DNA]</scope>
    <source>
        <strain evidence="3">JCM15654</strain>
    </source>
</reference>
<dbReference type="AlphaFoldDB" id="A0A100VYM2"/>